<dbReference type="Gene3D" id="2.60.40.1120">
    <property type="entry name" value="Carboxypeptidase-like, regulatory domain"/>
    <property type="match status" value="1"/>
</dbReference>
<reference evidence="1 2" key="1">
    <citation type="submission" date="2020-07" db="EMBL/GenBank/DDBJ databases">
        <title>Genomic Encyclopedia of Type Strains, Phase IV (KMG-V): Genome sequencing to study the core and pangenomes of soil and plant-associated prokaryotes.</title>
        <authorList>
            <person name="Whitman W."/>
        </authorList>
    </citation>
    <scope>NUCLEOTIDE SEQUENCE [LARGE SCALE GENOMIC DNA]</scope>
    <source>
        <strain evidence="1 2">X4EP2</strain>
    </source>
</reference>
<evidence type="ECO:0000313" key="1">
    <source>
        <dbReference type="EMBL" id="NYF80996.1"/>
    </source>
</evidence>
<dbReference type="EMBL" id="JACCCW010000002">
    <property type="protein sequence ID" value="NYF80996.1"/>
    <property type="molecule type" value="Genomic_DNA"/>
</dbReference>
<evidence type="ECO:0008006" key="3">
    <source>
        <dbReference type="Google" id="ProtNLM"/>
    </source>
</evidence>
<dbReference type="SUPFAM" id="SSF49452">
    <property type="entry name" value="Starch-binding domain-like"/>
    <property type="match status" value="1"/>
</dbReference>
<organism evidence="1 2">
    <name type="scientific">Granulicella arctica</name>
    <dbReference type="NCBI Taxonomy" id="940613"/>
    <lineage>
        <taxon>Bacteria</taxon>
        <taxon>Pseudomonadati</taxon>
        <taxon>Acidobacteriota</taxon>
        <taxon>Terriglobia</taxon>
        <taxon>Terriglobales</taxon>
        <taxon>Acidobacteriaceae</taxon>
        <taxon>Granulicella</taxon>
    </lineage>
</organism>
<gene>
    <name evidence="1" type="ORF">HDF17_003316</name>
</gene>
<comment type="caution">
    <text evidence="1">The sequence shown here is derived from an EMBL/GenBank/DDBJ whole genome shotgun (WGS) entry which is preliminary data.</text>
</comment>
<name>A0A7Y9THE8_9BACT</name>
<dbReference type="Pfam" id="PF13620">
    <property type="entry name" value="CarboxypepD_reg"/>
    <property type="match status" value="1"/>
</dbReference>
<evidence type="ECO:0000313" key="2">
    <source>
        <dbReference type="Proteomes" id="UP000589520"/>
    </source>
</evidence>
<dbReference type="GO" id="GO:0030246">
    <property type="term" value="F:carbohydrate binding"/>
    <property type="evidence" value="ECO:0007669"/>
    <property type="project" value="InterPro"/>
</dbReference>
<dbReference type="InterPro" id="IPR013784">
    <property type="entry name" value="Carb-bd-like_fold"/>
</dbReference>
<sequence length="296" mass="31214">MTDVDNAAVPGATIVVDGPASSDHRTAVANDSGAFALNGLRPAASYHLTIRAKGFADWTSPAVTLTPGQLLEMTDIKLTVGAVETTVNAVFSEQIALEQVKAEEKQRVFGVIPNFYVVYDQQFVPLTTKLKYQLAFRAATDVVSFAGAGFIAGINQASASKPSYVQGAKGYGERFGAAYANGASDILIGGAILPSLLHQDPRYFYQGTGTKKSRALHAISAPFVAKGDNGNWQFNYSSVGGDLASGALANLYYPKQDRGAGLVFSSALLTTGGRITNALAQEFILRKMTSNSKSGN</sequence>
<proteinExistence type="predicted"/>
<protein>
    <recommendedName>
        <fullName evidence="3">Carboxypeptidase regulatory-like domain-containing protein</fullName>
    </recommendedName>
</protein>
<keyword evidence="2" id="KW-1185">Reference proteome</keyword>
<accession>A0A7Y9THE8</accession>
<dbReference type="Proteomes" id="UP000589520">
    <property type="component" value="Unassembled WGS sequence"/>
</dbReference>
<dbReference type="AlphaFoldDB" id="A0A7Y9THE8"/>